<evidence type="ECO:0000256" key="3">
    <source>
        <dbReference type="ARBA" id="ARBA00022679"/>
    </source>
</evidence>
<keyword evidence="6" id="KW-1185">Reference proteome</keyword>
<reference evidence="6" key="1">
    <citation type="journal article" date="2019" name="Int. J. Syst. Evol. Microbiol.">
        <title>The Global Catalogue of Microorganisms (GCM) 10K type strain sequencing project: providing services to taxonomists for standard genome sequencing and annotation.</title>
        <authorList>
            <consortium name="The Broad Institute Genomics Platform"/>
            <consortium name="The Broad Institute Genome Sequencing Center for Infectious Disease"/>
            <person name="Wu L."/>
            <person name="Ma J."/>
        </authorList>
    </citation>
    <scope>NUCLEOTIDE SEQUENCE [LARGE SCALE GENOMIC DNA]</scope>
    <source>
        <strain evidence="6">CCUG 56608</strain>
    </source>
</reference>
<gene>
    <name evidence="5" type="ORF">ACFQ19_14410</name>
</gene>
<keyword evidence="3 5" id="KW-0808">Transferase</keyword>
<proteinExistence type="inferred from homology"/>
<keyword evidence="2 5" id="KW-0489">Methyltransferase</keyword>
<dbReference type="Proteomes" id="UP001597041">
    <property type="component" value="Unassembled WGS sequence"/>
</dbReference>
<comment type="similarity">
    <text evidence="1">Belongs to the methyltransferase superfamily.</text>
</comment>
<evidence type="ECO:0000313" key="6">
    <source>
        <dbReference type="Proteomes" id="UP001597041"/>
    </source>
</evidence>
<dbReference type="EC" id="2.1.1.-" evidence="5"/>
<sequence>MDKKLLNQSLFTQRNDAYVNSKVHSNPEALQKIVEWLSPSGDQTILDIATGGGQVAKALAPFAKQVIATDLTPSMLANVRNSFTKDETDTILLIIADAEELPFLDDSMDIITCRIAAHHFPRPEKFSQEVYRVLKPGGKFLFVDNVAPEDEAEDQFYNQLEAMRDPSHERAKKISEWKQLFSNDSFTLLQEDIRIKELPFQDWLDRTLNTEEERRQVTDLIETADEKLQQSIRLEKQANTILSFSIDEWISMWRK</sequence>
<dbReference type="InterPro" id="IPR013216">
    <property type="entry name" value="Methyltransf_11"/>
</dbReference>
<dbReference type="PANTHER" id="PTHR44942:SF4">
    <property type="entry name" value="METHYLTRANSFERASE TYPE 11 DOMAIN-CONTAINING PROTEIN"/>
    <property type="match status" value="1"/>
</dbReference>
<dbReference type="CDD" id="cd02440">
    <property type="entry name" value="AdoMet_MTases"/>
    <property type="match status" value="1"/>
</dbReference>
<organism evidence="5 6">
    <name type="scientific">Oceanobacillus locisalsi</name>
    <dbReference type="NCBI Taxonomy" id="546107"/>
    <lineage>
        <taxon>Bacteria</taxon>
        <taxon>Bacillati</taxon>
        <taxon>Bacillota</taxon>
        <taxon>Bacilli</taxon>
        <taxon>Bacillales</taxon>
        <taxon>Bacillaceae</taxon>
        <taxon>Oceanobacillus</taxon>
    </lineage>
</organism>
<comment type="caution">
    <text evidence="5">The sequence shown here is derived from an EMBL/GenBank/DDBJ whole genome shotgun (WGS) entry which is preliminary data.</text>
</comment>
<dbReference type="GO" id="GO:0032259">
    <property type="term" value="P:methylation"/>
    <property type="evidence" value="ECO:0007669"/>
    <property type="project" value="UniProtKB-KW"/>
</dbReference>
<dbReference type="Gene3D" id="3.40.50.150">
    <property type="entry name" value="Vaccinia Virus protein VP39"/>
    <property type="match status" value="1"/>
</dbReference>
<evidence type="ECO:0000256" key="1">
    <source>
        <dbReference type="ARBA" id="ARBA00008361"/>
    </source>
</evidence>
<dbReference type="InterPro" id="IPR029063">
    <property type="entry name" value="SAM-dependent_MTases_sf"/>
</dbReference>
<dbReference type="InterPro" id="IPR051052">
    <property type="entry name" value="Diverse_substrate_MTase"/>
</dbReference>
<dbReference type="EMBL" id="JBHTKK010000019">
    <property type="protein sequence ID" value="MFD1067200.1"/>
    <property type="molecule type" value="Genomic_DNA"/>
</dbReference>
<accession>A0ABW3NKZ2</accession>
<evidence type="ECO:0000256" key="2">
    <source>
        <dbReference type="ARBA" id="ARBA00022603"/>
    </source>
</evidence>
<dbReference type="GO" id="GO:0008168">
    <property type="term" value="F:methyltransferase activity"/>
    <property type="evidence" value="ECO:0007669"/>
    <property type="project" value="UniProtKB-KW"/>
</dbReference>
<dbReference type="PANTHER" id="PTHR44942">
    <property type="entry name" value="METHYLTRANSF_11 DOMAIN-CONTAINING PROTEIN"/>
    <property type="match status" value="1"/>
</dbReference>
<name>A0ABW3NKZ2_9BACI</name>
<dbReference type="SUPFAM" id="SSF53335">
    <property type="entry name" value="S-adenosyl-L-methionine-dependent methyltransferases"/>
    <property type="match status" value="1"/>
</dbReference>
<protein>
    <submittedName>
        <fullName evidence="5">Class I SAM-dependent methyltransferase</fullName>
        <ecNumber evidence="5">2.1.1.-</ecNumber>
    </submittedName>
</protein>
<dbReference type="Pfam" id="PF08241">
    <property type="entry name" value="Methyltransf_11"/>
    <property type="match status" value="1"/>
</dbReference>
<evidence type="ECO:0000259" key="4">
    <source>
        <dbReference type="Pfam" id="PF08241"/>
    </source>
</evidence>
<feature type="domain" description="Methyltransferase type 11" evidence="4">
    <location>
        <begin position="46"/>
        <end position="142"/>
    </location>
</feature>
<dbReference type="RefSeq" id="WP_379593239.1">
    <property type="nucleotide sequence ID" value="NZ_JBHTKK010000019.1"/>
</dbReference>
<evidence type="ECO:0000313" key="5">
    <source>
        <dbReference type="EMBL" id="MFD1067200.1"/>
    </source>
</evidence>